<dbReference type="InterPro" id="IPR050784">
    <property type="entry name" value="IAP"/>
</dbReference>
<dbReference type="SUPFAM" id="SSF57924">
    <property type="entry name" value="Inhibitor of apoptosis (IAP) repeat"/>
    <property type="match status" value="1"/>
</dbReference>
<dbReference type="GO" id="GO:0051726">
    <property type="term" value="P:regulation of cell cycle"/>
    <property type="evidence" value="ECO:0007669"/>
    <property type="project" value="TreeGrafter"/>
</dbReference>
<evidence type="ECO:0000256" key="1">
    <source>
        <dbReference type="ARBA" id="ARBA00022703"/>
    </source>
</evidence>
<sequence>QYPNMCTVESRVRSYRDWPRGISQRPQALSDAGFFYTGKGDKVICFSCGGGLKNWGPNDDPWRNHAKWFARCSYVLIVKGRQFVRDVVSSDTPLLNLKEAAKLVLNTTSSVAENGTNVYSGSEGAAD</sequence>
<dbReference type="GO" id="GO:0005737">
    <property type="term" value="C:cytoplasm"/>
    <property type="evidence" value="ECO:0007669"/>
    <property type="project" value="TreeGrafter"/>
</dbReference>
<dbReference type="SMART" id="SM00238">
    <property type="entry name" value="BIR"/>
    <property type="match status" value="1"/>
</dbReference>
<protein>
    <submittedName>
        <fullName evidence="2">Uncharacterized protein</fullName>
    </submittedName>
</protein>
<dbReference type="PANTHER" id="PTHR10044">
    <property type="entry name" value="INHIBITOR OF APOPTOSIS"/>
    <property type="match status" value="1"/>
</dbReference>
<dbReference type="PANTHER" id="PTHR10044:SF139">
    <property type="entry name" value="DEATH-ASSOCIATED INHIBITOR OF APOPTOSIS 2"/>
    <property type="match status" value="1"/>
</dbReference>
<dbReference type="Pfam" id="PF00653">
    <property type="entry name" value="BIR"/>
    <property type="match status" value="1"/>
</dbReference>
<dbReference type="EMBL" id="GECZ01029530">
    <property type="protein sequence ID" value="JAS40239.1"/>
    <property type="molecule type" value="Transcribed_RNA"/>
</dbReference>
<organism evidence="2">
    <name type="scientific">Cuerna arida</name>
    <dbReference type="NCBI Taxonomy" id="1464854"/>
    <lineage>
        <taxon>Eukaryota</taxon>
        <taxon>Metazoa</taxon>
        <taxon>Ecdysozoa</taxon>
        <taxon>Arthropoda</taxon>
        <taxon>Hexapoda</taxon>
        <taxon>Insecta</taxon>
        <taxon>Pterygota</taxon>
        <taxon>Neoptera</taxon>
        <taxon>Paraneoptera</taxon>
        <taxon>Hemiptera</taxon>
        <taxon>Auchenorrhyncha</taxon>
        <taxon>Membracoidea</taxon>
        <taxon>Cicadellidae</taxon>
        <taxon>Cicadellinae</taxon>
        <taxon>Proconiini</taxon>
        <taxon>Cuerna</taxon>
    </lineage>
</organism>
<dbReference type="GO" id="GO:0031398">
    <property type="term" value="P:positive regulation of protein ubiquitination"/>
    <property type="evidence" value="ECO:0007669"/>
    <property type="project" value="TreeGrafter"/>
</dbReference>
<dbReference type="PROSITE" id="PS50143">
    <property type="entry name" value="BIR_REPEAT_2"/>
    <property type="match status" value="1"/>
</dbReference>
<dbReference type="GO" id="GO:0061630">
    <property type="term" value="F:ubiquitin protein ligase activity"/>
    <property type="evidence" value="ECO:0007669"/>
    <property type="project" value="TreeGrafter"/>
</dbReference>
<dbReference type="GO" id="GO:0043027">
    <property type="term" value="F:cysteine-type endopeptidase inhibitor activity involved in apoptotic process"/>
    <property type="evidence" value="ECO:0007669"/>
    <property type="project" value="TreeGrafter"/>
</dbReference>
<evidence type="ECO:0000313" key="2">
    <source>
        <dbReference type="EMBL" id="JAS40239.1"/>
    </source>
</evidence>
<dbReference type="GO" id="GO:0043066">
    <property type="term" value="P:negative regulation of apoptotic process"/>
    <property type="evidence" value="ECO:0007669"/>
    <property type="project" value="TreeGrafter"/>
</dbReference>
<name>A0A1B6EQK1_9HEMI</name>
<feature type="non-terminal residue" evidence="2">
    <location>
        <position position="127"/>
    </location>
</feature>
<dbReference type="AlphaFoldDB" id="A0A1B6EQK1"/>
<reference evidence="2" key="1">
    <citation type="submission" date="2015-11" db="EMBL/GenBank/DDBJ databases">
        <title>De novo transcriptome assembly of four potential Pierce s Disease insect vectors from Arizona vineyards.</title>
        <authorList>
            <person name="Tassone E.E."/>
        </authorList>
    </citation>
    <scope>NUCLEOTIDE SEQUENCE</scope>
</reference>
<dbReference type="InterPro" id="IPR001370">
    <property type="entry name" value="BIR_rpt"/>
</dbReference>
<feature type="non-terminal residue" evidence="2">
    <location>
        <position position="1"/>
    </location>
</feature>
<proteinExistence type="predicted"/>
<dbReference type="Gene3D" id="1.10.1170.10">
    <property type="entry name" value="Inhibitor Of Apoptosis Protein (2mihbC-IAP-1), Chain A"/>
    <property type="match status" value="1"/>
</dbReference>
<dbReference type="FunFam" id="1.10.1170.10:FF:000003">
    <property type="entry name" value="E3 ubiquitin-protein ligase XIAP"/>
    <property type="match status" value="1"/>
</dbReference>
<keyword evidence="1" id="KW-0053">Apoptosis</keyword>
<gene>
    <name evidence="2" type="ORF">g.2845</name>
</gene>
<dbReference type="GO" id="GO:0006915">
    <property type="term" value="P:apoptotic process"/>
    <property type="evidence" value="ECO:0007669"/>
    <property type="project" value="UniProtKB-KW"/>
</dbReference>
<accession>A0A1B6EQK1</accession>
<dbReference type="GO" id="GO:0005634">
    <property type="term" value="C:nucleus"/>
    <property type="evidence" value="ECO:0007669"/>
    <property type="project" value="TreeGrafter"/>
</dbReference>
<dbReference type="CDD" id="cd00022">
    <property type="entry name" value="BIR"/>
    <property type="match status" value="1"/>
</dbReference>